<feature type="compositionally biased region" description="Low complexity" evidence="1">
    <location>
        <begin position="37"/>
        <end position="53"/>
    </location>
</feature>
<evidence type="ECO:0000313" key="3">
    <source>
        <dbReference type="EMBL" id="PQO27016.1"/>
    </source>
</evidence>
<evidence type="ECO:0000256" key="1">
    <source>
        <dbReference type="SAM" id="MobiDB-lite"/>
    </source>
</evidence>
<dbReference type="Pfam" id="PF21962">
    <property type="entry name" value="DUF6924"/>
    <property type="match status" value="1"/>
</dbReference>
<organism evidence="3 4">
    <name type="scientific">Blastopirellula marina</name>
    <dbReference type="NCBI Taxonomy" id="124"/>
    <lineage>
        <taxon>Bacteria</taxon>
        <taxon>Pseudomonadati</taxon>
        <taxon>Planctomycetota</taxon>
        <taxon>Planctomycetia</taxon>
        <taxon>Pirellulales</taxon>
        <taxon>Pirellulaceae</taxon>
        <taxon>Blastopirellula</taxon>
    </lineage>
</organism>
<reference evidence="3 4" key="1">
    <citation type="submission" date="2018-02" db="EMBL/GenBank/DDBJ databases">
        <title>Comparative genomes isolates from brazilian mangrove.</title>
        <authorList>
            <person name="Araujo J.E."/>
            <person name="Taketani R.G."/>
            <person name="Silva M.C.P."/>
            <person name="Loureco M.V."/>
            <person name="Andreote F.D."/>
        </authorList>
    </citation>
    <scope>NUCLEOTIDE SEQUENCE [LARGE SCALE GENOMIC DNA]</scope>
    <source>
        <strain evidence="3 4">NAP PRIS-MGV</strain>
    </source>
</reference>
<dbReference type="EMBL" id="PUIB01000028">
    <property type="protein sequence ID" value="PQO27016.1"/>
    <property type="molecule type" value="Genomic_DNA"/>
</dbReference>
<dbReference type="RefSeq" id="WP_105359494.1">
    <property type="nucleotide sequence ID" value="NZ_PUIB01000028.1"/>
</dbReference>
<feature type="region of interest" description="Disordered" evidence="1">
    <location>
        <begin position="27"/>
        <end position="57"/>
    </location>
</feature>
<feature type="domain" description="DUF6924" evidence="2">
    <location>
        <begin position="69"/>
        <end position="194"/>
    </location>
</feature>
<accession>A0A2S8F4D3</accession>
<comment type="caution">
    <text evidence="3">The sequence shown here is derived from an EMBL/GenBank/DDBJ whole genome shotgun (WGS) entry which is preliminary data.</text>
</comment>
<evidence type="ECO:0000259" key="2">
    <source>
        <dbReference type="Pfam" id="PF21962"/>
    </source>
</evidence>
<dbReference type="OrthoDB" id="7854965at2"/>
<evidence type="ECO:0000313" key="4">
    <source>
        <dbReference type="Proteomes" id="UP000239388"/>
    </source>
</evidence>
<dbReference type="Proteomes" id="UP000239388">
    <property type="component" value="Unassembled WGS sequence"/>
</dbReference>
<dbReference type="InterPro" id="IPR053832">
    <property type="entry name" value="DUF6924"/>
</dbReference>
<name>A0A2S8F4D3_9BACT</name>
<proteinExistence type="predicted"/>
<dbReference type="AlphaFoldDB" id="A0A2S8F4D3"/>
<protein>
    <recommendedName>
        <fullName evidence="2">DUF6924 domain-containing protein</fullName>
    </recommendedName>
</protein>
<sequence>MLGGTLLSLLVAMCGCFEPKFESPQLVAQPAAKQQTETETPGPETPEPGLEPTMPAEAPIEEPKSQDAIIYRTDFTDATPGWDEVVKLINTPTPDGFRAYVQYVEDKANQEATVDQLLAKAKKDNLPFFFVIDAETIDKEEHPVLVVDASEEPGRTFRVIPSEMWGVENNLSVANMDWEDFADHLDDDGVYRGF</sequence>
<gene>
    <name evidence="3" type="ORF">C5Y98_27550</name>
</gene>